<dbReference type="PANTHER" id="PTHR23306:SF3">
    <property type="entry name" value="TUMOR SUPPRESSOR PROTEIN 101"/>
    <property type="match status" value="1"/>
</dbReference>
<dbReference type="Gene3D" id="3.10.110.10">
    <property type="entry name" value="Ubiquitin Conjugating Enzyme"/>
    <property type="match status" value="1"/>
</dbReference>
<feature type="domain" description="UEV" evidence="10">
    <location>
        <begin position="6"/>
        <end position="176"/>
    </location>
</feature>
<evidence type="ECO:0000313" key="12">
    <source>
        <dbReference type="Proteomes" id="UP000215335"/>
    </source>
</evidence>
<dbReference type="Pfam" id="PF05743">
    <property type="entry name" value="UEV"/>
    <property type="match status" value="1"/>
</dbReference>
<dbReference type="GO" id="GO:0008333">
    <property type="term" value="P:endosome to lysosome transport"/>
    <property type="evidence" value="ECO:0007669"/>
    <property type="project" value="TreeGrafter"/>
</dbReference>
<dbReference type="GO" id="GO:0015031">
    <property type="term" value="P:protein transport"/>
    <property type="evidence" value="ECO:0007669"/>
    <property type="project" value="UniProtKB-UniRule"/>
</dbReference>
<keyword evidence="5 7" id="KW-0653">Protein transport</keyword>
<comment type="subcellular location">
    <subcellularLocation>
        <location evidence="1">Endosome</location>
    </subcellularLocation>
</comment>
<protein>
    <recommendedName>
        <fullName evidence="13">UEV domain-containing protein</fullName>
    </recommendedName>
</protein>
<evidence type="ECO:0000256" key="2">
    <source>
        <dbReference type="ARBA" id="ARBA00009594"/>
    </source>
</evidence>
<dbReference type="InterPro" id="IPR017916">
    <property type="entry name" value="SB_dom"/>
</dbReference>
<dbReference type="GO" id="GO:0000813">
    <property type="term" value="C:ESCRT I complex"/>
    <property type="evidence" value="ECO:0007669"/>
    <property type="project" value="TreeGrafter"/>
</dbReference>
<dbReference type="PANTHER" id="PTHR23306">
    <property type="entry name" value="TUMOR SUSCEPTIBILITY GENE 101 PROTEIN-RELATED"/>
    <property type="match status" value="1"/>
</dbReference>
<evidence type="ECO:0000256" key="8">
    <source>
        <dbReference type="SAM" id="Coils"/>
    </source>
</evidence>
<dbReference type="InterPro" id="IPR008883">
    <property type="entry name" value="UEV_N"/>
</dbReference>
<evidence type="ECO:0000256" key="6">
    <source>
        <dbReference type="ARBA" id="ARBA00023054"/>
    </source>
</evidence>
<evidence type="ECO:0000256" key="5">
    <source>
        <dbReference type="ARBA" id="ARBA00022927"/>
    </source>
</evidence>
<proteinExistence type="inferred from homology"/>
<dbReference type="InterPro" id="IPR016135">
    <property type="entry name" value="UBQ-conjugating_enzyme/RWD"/>
</dbReference>
<comment type="caution">
    <text evidence="11">The sequence shown here is derived from an EMBL/GenBank/DDBJ whole genome shotgun (WGS) entry which is preliminary data.</text>
</comment>
<keyword evidence="12" id="KW-1185">Reference proteome</keyword>
<dbReference type="GO" id="GO:0043130">
    <property type="term" value="F:ubiquitin binding"/>
    <property type="evidence" value="ECO:0007669"/>
    <property type="project" value="TreeGrafter"/>
</dbReference>
<evidence type="ECO:0008006" key="13">
    <source>
        <dbReference type="Google" id="ProtNLM"/>
    </source>
</evidence>
<organism evidence="11 12">
    <name type="scientific">Trichomalopsis sarcophagae</name>
    <dbReference type="NCBI Taxonomy" id="543379"/>
    <lineage>
        <taxon>Eukaryota</taxon>
        <taxon>Metazoa</taxon>
        <taxon>Ecdysozoa</taxon>
        <taxon>Arthropoda</taxon>
        <taxon>Hexapoda</taxon>
        <taxon>Insecta</taxon>
        <taxon>Pterygota</taxon>
        <taxon>Neoptera</taxon>
        <taxon>Endopterygota</taxon>
        <taxon>Hymenoptera</taxon>
        <taxon>Apocrita</taxon>
        <taxon>Proctotrupomorpha</taxon>
        <taxon>Chalcidoidea</taxon>
        <taxon>Pteromalidae</taxon>
        <taxon>Pteromalinae</taxon>
        <taxon>Trichomalopsis</taxon>
    </lineage>
</organism>
<name>A0A232EJM5_9HYME</name>
<comment type="similarity">
    <text evidence="2">Belongs to the ubiquitin-conjugating enzyme family. UEV subfamily.</text>
</comment>
<dbReference type="Proteomes" id="UP000215335">
    <property type="component" value="Unassembled WGS sequence"/>
</dbReference>
<keyword evidence="6 8" id="KW-0175">Coiled coil</keyword>
<evidence type="ECO:0000256" key="1">
    <source>
        <dbReference type="ARBA" id="ARBA00004177"/>
    </source>
</evidence>
<dbReference type="Gene3D" id="6.10.250.370">
    <property type="match status" value="1"/>
</dbReference>
<dbReference type="InterPro" id="IPR037202">
    <property type="entry name" value="ESCRT_assembly_dom"/>
</dbReference>
<keyword evidence="3 7" id="KW-0813">Transport</keyword>
<keyword evidence="4" id="KW-0967">Endosome</keyword>
<dbReference type="Pfam" id="PF09454">
    <property type="entry name" value="Vps23_core"/>
    <property type="match status" value="1"/>
</dbReference>
<gene>
    <name evidence="11" type="ORF">TSAR_013937</name>
</gene>
<dbReference type="OrthoDB" id="306304at2759"/>
<dbReference type="STRING" id="543379.A0A232EJM5"/>
<dbReference type="PROSITE" id="PS51322">
    <property type="entry name" value="UEV"/>
    <property type="match status" value="1"/>
</dbReference>
<dbReference type="EMBL" id="NNAY01003963">
    <property type="protein sequence ID" value="OXU18570.1"/>
    <property type="molecule type" value="Genomic_DNA"/>
</dbReference>
<evidence type="ECO:0000313" key="11">
    <source>
        <dbReference type="EMBL" id="OXU18570.1"/>
    </source>
</evidence>
<accession>A0A232EJM5</accession>
<evidence type="ECO:0000259" key="10">
    <source>
        <dbReference type="PROSITE" id="PS51322"/>
    </source>
</evidence>
<dbReference type="Gene3D" id="6.10.140.820">
    <property type="match status" value="1"/>
</dbReference>
<evidence type="ECO:0000256" key="3">
    <source>
        <dbReference type="ARBA" id="ARBA00022448"/>
    </source>
</evidence>
<dbReference type="PROSITE" id="PS51312">
    <property type="entry name" value="SB"/>
    <property type="match status" value="1"/>
</dbReference>
<dbReference type="InterPro" id="IPR052070">
    <property type="entry name" value="ESCRT-I_UEV_domain"/>
</dbReference>
<evidence type="ECO:0000259" key="9">
    <source>
        <dbReference type="PROSITE" id="PS51312"/>
    </source>
</evidence>
<reference evidence="11 12" key="1">
    <citation type="journal article" date="2017" name="Curr. Biol.">
        <title>The Evolution of Venom by Co-option of Single-Copy Genes.</title>
        <authorList>
            <person name="Martinson E.O."/>
            <person name="Mrinalini"/>
            <person name="Kelkar Y.D."/>
            <person name="Chang C.H."/>
            <person name="Werren J.H."/>
        </authorList>
    </citation>
    <scope>NUCLEOTIDE SEQUENCE [LARGE SCALE GENOMIC DNA]</scope>
    <source>
        <strain evidence="11 12">Alberta</strain>
        <tissue evidence="11">Whole body</tissue>
    </source>
</reference>
<dbReference type="SUPFAM" id="SSF54495">
    <property type="entry name" value="UBC-like"/>
    <property type="match status" value="1"/>
</dbReference>
<dbReference type="SUPFAM" id="SSF140111">
    <property type="entry name" value="Endosomal sorting complex assembly domain"/>
    <property type="match status" value="1"/>
</dbReference>
<sequence length="437" mass="49768">MVKMNIIDESKIKQFLAQYHNPDITRKDVIRVLNHYRSLHWKIEPFVFNDGTRKELINLQGTIPVNFKGNTYHIPICIWVMDTHPNNAPMCYVTPTPDMNIKVGNFVDHNGKIYLPYLHEWIPVSLSGSKYFVVCLHLFNLLNVYCFYLQHKSDLHSLIQVMIIIFGEHPPVYAKPKTEPVLPHNLMNSTPYPKQPIMPSMPMMPQGGFPQPSHMMPNIYPPPNDAPYPHYQFSGSTPNYPMPGYTGPYPPYPAAASPAVPASSSGGTGTITEEHIRASLLSAIGDKLRRRLREQSSQLHAELETLRRTQQELSSGSARLTELFTKFQKEKSELEKNIKILQDKESELENEIEKLADNQSIEVDEAVTTVAPLYKQMLNAFVEEAAIEDAIYYLAEGLRSSIIDLDAFLKQVRQLSRRQFMLRALMSLCRQKAGLAS</sequence>
<dbReference type="CDD" id="cd11685">
    <property type="entry name" value="UEV_TSG101-like"/>
    <property type="match status" value="1"/>
</dbReference>
<feature type="coiled-coil region" evidence="8">
    <location>
        <begin position="289"/>
        <end position="361"/>
    </location>
</feature>
<feature type="domain" description="SB" evidence="9">
    <location>
        <begin position="371"/>
        <end position="437"/>
    </location>
</feature>
<evidence type="ECO:0000256" key="7">
    <source>
        <dbReference type="PROSITE-ProRule" id="PRU00644"/>
    </source>
</evidence>
<dbReference type="AlphaFoldDB" id="A0A232EJM5"/>
<evidence type="ECO:0000256" key="4">
    <source>
        <dbReference type="ARBA" id="ARBA00022753"/>
    </source>
</evidence>